<dbReference type="InterPro" id="IPR009056">
    <property type="entry name" value="Cyt_c-like_dom"/>
</dbReference>
<dbReference type="PANTHER" id="PTHR40394">
    <property type="entry name" value="LIPOPROTEIN-RELATED"/>
    <property type="match status" value="1"/>
</dbReference>
<dbReference type="PANTHER" id="PTHR40394:SF2">
    <property type="entry name" value="QUINOL:CYTOCHROME C OXIDOREDUCTASE MEMBRANE PROTEIN"/>
    <property type="match status" value="1"/>
</dbReference>
<dbReference type="EMBL" id="BAABEZ010000004">
    <property type="protein sequence ID" value="GAA4450711.1"/>
    <property type="molecule type" value="Genomic_DNA"/>
</dbReference>
<dbReference type="PROSITE" id="PS51257">
    <property type="entry name" value="PROKAR_LIPOPROTEIN"/>
    <property type="match status" value="1"/>
</dbReference>
<evidence type="ECO:0000256" key="2">
    <source>
        <dbReference type="ARBA" id="ARBA00022723"/>
    </source>
</evidence>
<accession>A0ABP8MHJ6</accession>
<dbReference type="SUPFAM" id="SSF46626">
    <property type="entry name" value="Cytochrome c"/>
    <property type="match status" value="1"/>
</dbReference>
<organism evidence="7 8">
    <name type="scientific">Rurimicrobium arvi</name>
    <dbReference type="NCBI Taxonomy" id="2049916"/>
    <lineage>
        <taxon>Bacteria</taxon>
        <taxon>Pseudomonadati</taxon>
        <taxon>Bacteroidota</taxon>
        <taxon>Chitinophagia</taxon>
        <taxon>Chitinophagales</taxon>
        <taxon>Chitinophagaceae</taxon>
        <taxon>Rurimicrobium</taxon>
    </lineage>
</organism>
<reference evidence="8" key="1">
    <citation type="journal article" date="2019" name="Int. J. Syst. Evol. Microbiol.">
        <title>The Global Catalogue of Microorganisms (GCM) 10K type strain sequencing project: providing services to taxonomists for standard genome sequencing and annotation.</title>
        <authorList>
            <consortium name="The Broad Institute Genomics Platform"/>
            <consortium name="The Broad Institute Genome Sequencing Center for Infectious Disease"/>
            <person name="Wu L."/>
            <person name="Ma J."/>
        </authorList>
    </citation>
    <scope>NUCLEOTIDE SEQUENCE [LARGE SCALE GENOMIC DNA]</scope>
    <source>
        <strain evidence="8">JCM 31921</strain>
    </source>
</reference>
<keyword evidence="8" id="KW-1185">Reference proteome</keyword>
<feature type="domain" description="Cytochrome c" evidence="6">
    <location>
        <begin position="109"/>
        <end position="196"/>
    </location>
</feature>
<dbReference type="PROSITE" id="PS51007">
    <property type="entry name" value="CYTC"/>
    <property type="match status" value="1"/>
</dbReference>
<keyword evidence="1 4" id="KW-0349">Heme</keyword>
<gene>
    <name evidence="7" type="ORF">GCM10023092_07100</name>
</gene>
<evidence type="ECO:0000256" key="4">
    <source>
        <dbReference type="PROSITE-ProRule" id="PRU00433"/>
    </source>
</evidence>
<protein>
    <submittedName>
        <fullName evidence="7">Cytochrome c</fullName>
    </submittedName>
</protein>
<keyword evidence="2 4" id="KW-0479">Metal-binding</keyword>
<name>A0ABP8MHJ6_9BACT</name>
<evidence type="ECO:0000256" key="3">
    <source>
        <dbReference type="ARBA" id="ARBA00023004"/>
    </source>
</evidence>
<dbReference type="InterPro" id="IPR036909">
    <property type="entry name" value="Cyt_c-like_dom_sf"/>
</dbReference>
<evidence type="ECO:0000313" key="8">
    <source>
        <dbReference type="Proteomes" id="UP001501410"/>
    </source>
</evidence>
<feature type="region of interest" description="Disordered" evidence="5">
    <location>
        <begin position="217"/>
        <end position="236"/>
    </location>
</feature>
<evidence type="ECO:0000256" key="5">
    <source>
        <dbReference type="SAM" id="MobiDB-lite"/>
    </source>
</evidence>
<dbReference type="Pfam" id="PF13442">
    <property type="entry name" value="Cytochrome_CBB3"/>
    <property type="match status" value="1"/>
</dbReference>
<evidence type="ECO:0000256" key="1">
    <source>
        <dbReference type="ARBA" id="ARBA00022617"/>
    </source>
</evidence>
<sequence length="236" mass="25428">MKENNSKDLKDIMNKTRSILLAGLLAGMGLMSCNSGNIRRNPGKIYAPDMTYSRAYDAYTSNPNFADGQTSRVPVTGTVAVGHDLPDHLIEGDTSAYKTFNTAYHFDEAELKEGGRLYMIYCGICHGGELDGNGPLYASGKFPAMPANFKDAKYQAMPVGTMYAAIKYGKNLMGSYASQLDIKQRWQVIAYIKKVQSENGGAPFMMGKTAEAATAVATTKDSASAQPAAPAETAHH</sequence>
<comment type="caution">
    <text evidence="7">The sequence shown here is derived from an EMBL/GenBank/DDBJ whole genome shotgun (WGS) entry which is preliminary data.</text>
</comment>
<evidence type="ECO:0000313" key="7">
    <source>
        <dbReference type="EMBL" id="GAA4450711.1"/>
    </source>
</evidence>
<evidence type="ECO:0000259" key="6">
    <source>
        <dbReference type="PROSITE" id="PS51007"/>
    </source>
</evidence>
<proteinExistence type="predicted"/>
<keyword evidence="3 4" id="KW-0408">Iron</keyword>
<dbReference type="Gene3D" id="1.10.760.10">
    <property type="entry name" value="Cytochrome c-like domain"/>
    <property type="match status" value="1"/>
</dbReference>
<dbReference type="Proteomes" id="UP001501410">
    <property type="component" value="Unassembled WGS sequence"/>
</dbReference>